<dbReference type="EMBL" id="BAAFGK010000002">
    <property type="protein sequence ID" value="GAB0056181.1"/>
    <property type="molecule type" value="Genomic_DNA"/>
</dbReference>
<dbReference type="InterPro" id="IPR003593">
    <property type="entry name" value="AAA+_ATPase"/>
</dbReference>
<evidence type="ECO:0000259" key="4">
    <source>
        <dbReference type="PROSITE" id="PS50893"/>
    </source>
</evidence>
<proteinExistence type="predicted"/>
<dbReference type="SUPFAM" id="SSF52540">
    <property type="entry name" value="P-loop containing nucleoside triphosphate hydrolases"/>
    <property type="match status" value="1"/>
</dbReference>
<dbReference type="PANTHER" id="PTHR24220">
    <property type="entry name" value="IMPORT ATP-BINDING PROTEIN"/>
    <property type="match status" value="1"/>
</dbReference>
<dbReference type="GO" id="GO:0005524">
    <property type="term" value="F:ATP binding"/>
    <property type="evidence" value="ECO:0007669"/>
    <property type="project" value="UniProtKB-KW"/>
</dbReference>
<protein>
    <submittedName>
        <fullName evidence="5">ABC transporter ATP-binding protein YknY</fullName>
        <ecNumber evidence="5">3.6.3.-</ecNumber>
    </submittedName>
</protein>
<dbReference type="InterPro" id="IPR017911">
    <property type="entry name" value="MacB-like_ATP-bd"/>
</dbReference>
<dbReference type="EC" id="3.6.3.-" evidence="5"/>
<feature type="domain" description="ABC transporter" evidence="4">
    <location>
        <begin position="2"/>
        <end position="225"/>
    </location>
</feature>
<evidence type="ECO:0000256" key="1">
    <source>
        <dbReference type="ARBA" id="ARBA00022448"/>
    </source>
</evidence>
<name>A0ABQ0C5M5_9PROT</name>
<dbReference type="PANTHER" id="PTHR24220:SF86">
    <property type="entry name" value="ABC TRANSPORTER ABCH.1"/>
    <property type="match status" value="1"/>
</dbReference>
<keyword evidence="1" id="KW-0813">Transport</keyword>
<dbReference type="GO" id="GO:0016787">
    <property type="term" value="F:hydrolase activity"/>
    <property type="evidence" value="ECO:0007669"/>
    <property type="project" value="UniProtKB-KW"/>
</dbReference>
<dbReference type="Proteomes" id="UP001628193">
    <property type="component" value="Unassembled WGS sequence"/>
</dbReference>
<dbReference type="InterPro" id="IPR015854">
    <property type="entry name" value="ABC_transpr_LolD-like"/>
</dbReference>
<organism evidence="5 6">
    <name type="scientific">Candidatus Magnetaquiglobus chichijimensis</name>
    <dbReference type="NCBI Taxonomy" id="3141448"/>
    <lineage>
        <taxon>Bacteria</taxon>
        <taxon>Pseudomonadati</taxon>
        <taxon>Pseudomonadota</taxon>
        <taxon>Magnetococcia</taxon>
        <taxon>Magnetococcales</taxon>
        <taxon>Candidatus Magnetaquicoccaceae</taxon>
        <taxon>Candidatus Magnetaquiglobus</taxon>
    </lineage>
</organism>
<comment type="caution">
    <text evidence="5">The sequence shown here is derived from an EMBL/GenBank/DDBJ whole genome shotgun (WGS) entry which is preliminary data.</text>
</comment>
<sequence>MIQLDGVRKIFNEGQPNAFAAVDGIDLEIRSGEVTLFTGPSGSGKTTLLTLIGCLARPSEGRIHLDGKPVSGLPERFLTELRRTTFGFIFQRFNLIHGLSVLENVILPAAPLGIPRQQVIRSALEILERLDLTHRADSPVAWLSGGEAQRTAMARALINRPRVVIADEPTANLDSRLAGAFLEIIAELRTEGHTVLMTSHDPLVVRSPVVERVVMLRDGRIVESG</sequence>
<dbReference type="RefSeq" id="WP_420903898.1">
    <property type="nucleotide sequence ID" value="NZ_BAAFGK010000002.1"/>
</dbReference>
<evidence type="ECO:0000313" key="6">
    <source>
        <dbReference type="Proteomes" id="UP001628193"/>
    </source>
</evidence>
<reference evidence="5 6" key="1">
    <citation type="submission" date="2024-05" db="EMBL/GenBank/DDBJ databases">
        <authorList>
            <consortium name="Candidatus Magnetaquicoccaceae bacterium FCR-1 genome sequencing consortium"/>
            <person name="Shimoshige H."/>
            <person name="Shimamura S."/>
            <person name="Taoka A."/>
            <person name="Kobayashi H."/>
            <person name="Maekawa T."/>
        </authorList>
    </citation>
    <scope>NUCLEOTIDE SEQUENCE [LARGE SCALE GENOMIC DNA]</scope>
    <source>
        <strain evidence="5 6">FCR-1</strain>
    </source>
</reference>
<gene>
    <name evidence="5" type="primary">yknY</name>
    <name evidence="5" type="ORF">SIID45300_00486</name>
</gene>
<dbReference type="Pfam" id="PF00005">
    <property type="entry name" value="ABC_tran"/>
    <property type="match status" value="1"/>
</dbReference>
<dbReference type="SMART" id="SM00382">
    <property type="entry name" value="AAA"/>
    <property type="match status" value="1"/>
</dbReference>
<evidence type="ECO:0000256" key="3">
    <source>
        <dbReference type="ARBA" id="ARBA00022840"/>
    </source>
</evidence>
<evidence type="ECO:0000256" key="2">
    <source>
        <dbReference type="ARBA" id="ARBA00022741"/>
    </source>
</evidence>
<dbReference type="PROSITE" id="PS50893">
    <property type="entry name" value="ABC_TRANSPORTER_2"/>
    <property type="match status" value="1"/>
</dbReference>
<dbReference type="InterPro" id="IPR003439">
    <property type="entry name" value="ABC_transporter-like_ATP-bd"/>
</dbReference>
<keyword evidence="3 5" id="KW-0067">ATP-binding</keyword>
<keyword evidence="5" id="KW-0378">Hydrolase</keyword>
<keyword evidence="6" id="KW-1185">Reference proteome</keyword>
<dbReference type="Gene3D" id="3.40.50.300">
    <property type="entry name" value="P-loop containing nucleotide triphosphate hydrolases"/>
    <property type="match status" value="1"/>
</dbReference>
<dbReference type="CDD" id="cd03255">
    <property type="entry name" value="ABC_MJ0796_LolCDE_FtsE"/>
    <property type="match status" value="1"/>
</dbReference>
<evidence type="ECO:0000313" key="5">
    <source>
        <dbReference type="EMBL" id="GAB0056181.1"/>
    </source>
</evidence>
<dbReference type="InterPro" id="IPR027417">
    <property type="entry name" value="P-loop_NTPase"/>
</dbReference>
<reference evidence="5 6" key="2">
    <citation type="submission" date="2024-09" db="EMBL/GenBank/DDBJ databases">
        <title>Draft genome sequence of Candidatus Magnetaquicoccaceae bacterium FCR-1.</title>
        <authorList>
            <person name="Shimoshige H."/>
            <person name="Shimamura S."/>
            <person name="Taoka A."/>
            <person name="Kobayashi H."/>
            <person name="Maekawa T."/>
        </authorList>
    </citation>
    <scope>NUCLEOTIDE SEQUENCE [LARGE SCALE GENOMIC DNA]</scope>
    <source>
        <strain evidence="5 6">FCR-1</strain>
    </source>
</reference>
<accession>A0ABQ0C5M5</accession>
<keyword evidence="2" id="KW-0547">Nucleotide-binding</keyword>